<evidence type="ECO:0000313" key="3">
    <source>
        <dbReference type="Proteomes" id="UP000293162"/>
    </source>
</evidence>
<keyword evidence="3" id="KW-1185">Reference proteome</keyword>
<comment type="caution">
    <text evidence="2">The sequence shown here is derived from an EMBL/GenBank/DDBJ whole genome shotgun (WGS) entry which is preliminary data.</text>
</comment>
<dbReference type="EMBL" id="SEWF01000014">
    <property type="protein sequence ID" value="RYU95478.1"/>
    <property type="molecule type" value="Genomic_DNA"/>
</dbReference>
<feature type="transmembrane region" description="Helical" evidence="1">
    <location>
        <begin position="88"/>
        <end position="106"/>
    </location>
</feature>
<keyword evidence="1" id="KW-0812">Transmembrane</keyword>
<sequence length="284" mass="32191">MSTSNSLLINPFSPKHTFEEKLFFWLRFGVLGCFVGHGFWGVVTKKGWLPFFKVFFINESMAYSFMPLIGAMDMLIGIIVFIYPNRGLLLWAAFWTVFTAMLRPSASMGMSEFFERAGNFGVPILFFLLYGFPAVGAQWFSRLKPLTSVSFQQAYTIEWVSRLSLFSLLAGHGGLAVFMNHPILIKNMTGIGLPMTGTNLQIFGVVEIVLGFLVLLKPRIPGLLIVICLYKLGFELLFPIVGTGKDIFETIERMGDYVLPLILFEYYRSKYYSKARHQTVVSKT</sequence>
<accession>A0A4Q5M005</accession>
<feature type="transmembrane region" description="Helical" evidence="1">
    <location>
        <begin position="159"/>
        <end position="179"/>
    </location>
</feature>
<keyword evidence="1" id="KW-1133">Transmembrane helix</keyword>
<feature type="transmembrane region" description="Helical" evidence="1">
    <location>
        <begin position="191"/>
        <end position="216"/>
    </location>
</feature>
<dbReference type="Proteomes" id="UP000293162">
    <property type="component" value="Unassembled WGS sequence"/>
</dbReference>
<feature type="transmembrane region" description="Helical" evidence="1">
    <location>
        <begin position="63"/>
        <end position="82"/>
    </location>
</feature>
<protein>
    <submittedName>
        <fullName evidence="2">Uncharacterized protein</fullName>
    </submittedName>
</protein>
<evidence type="ECO:0000313" key="2">
    <source>
        <dbReference type="EMBL" id="RYU95478.1"/>
    </source>
</evidence>
<feature type="transmembrane region" description="Helical" evidence="1">
    <location>
        <begin position="222"/>
        <end position="244"/>
    </location>
</feature>
<dbReference type="RefSeq" id="WP_130021084.1">
    <property type="nucleotide sequence ID" value="NZ_SEWF01000014.1"/>
</dbReference>
<keyword evidence="1" id="KW-0472">Membrane</keyword>
<reference evidence="2 3" key="1">
    <citation type="submission" date="2019-02" db="EMBL/GenBank/DDBJ databases">
        <title>Bacterial novel species Emticicia sp. 17J42-9 isolated from soil.</title>
        <authorList>
            <person name="Jung H.-Y."/>
        </authorList>
    </citation>
    <scope>NUCLEOTIDE SEQUENCE [LARGE SCALE GENOMIC DNA]</scope>
    <source>
        <strain evidence="2 3">17J42-9</strain>
    </source>
</reference>
<organism evidence="2 3">
    <name type="scientific">Emticicia agri</name>
    <dbReference type="NCBI Taxonomy" id="2492393"/>
    <lineage>
        <taxon>Bacteria</taxon>
        <taxon>Pseudomonadati</taxon>
        <taxon>Bacteroidota</taxon>
        <taxon>Cytophagia</taxon>
        <taxon>Cytophagales</taxon>
        <taxon>Leadbetterellaceae</taxon>
        <taxon>Emticicia</taxon>
    </lineage>
</organism>
<evidence type="ECO:0000256" key="1">
    <source>
        <dbReference type="SAM" id="Phobius"/>
    </source>
</evidence>
<name>A0A4Q5M005_9BACT</name>
<feature type="transmembrane region" description="Helical" evidence="1">
    <location>
        <begin position="118"/>
        <end position="139"/>
    </location>
</feature>
<gene>
    <name evidence="2" type="ORF">EWM59_11310</name>
</gene>
<feature type="transmembrane region" description="Helical" evidence="1">
    <location>
        <begin position="22"/>
        <end position="43"/>
    </location>
</feature>
<dbReference type="AlphaFoldDB" id="A0A4Q5M005"/>
<proteinExistence type="predicted"/>
<dbReference type="OrthoDB" id="669592at2"/>